<dbReference type="Proteomes" id="UP001151760">
    <property type="component" value="Unassembled WGS sequence"/>
</dbReference>
<dbReference type="EMBL" id="BQNB010017292">
    <property type="protein sequence ID" value="GJT61486.1"/>
    <property type="molecule type" value="Genomic_DNA"/>
</dbReference>
<dbReference type="EMBL" id="BQNB010013284">
    <property type="protein sequence ID" value="GJT14103.1"/>
    <property type="molecule type" value="Genomic_DNA"/>
</dbReference>
<evidence type="ECO:0000313" key="3">
    <source>
        <dbReference type="Proteomes" id="UP001151760"/>
    </source>
</evidence>
<gene>
    <name evidence="1" type="ORF">Tco_0861145</name>
    <name evidence="2" type="ORF">Tco_1005019</name>
</gene>
<sequence length="120" mass="13676">MPHRRRRVSARMMEYATQCPNAHCHRQLAEVYNVQRSLCDHSTIIVCAHARCTLLANDNSGLSVRGLHKKPPHVVYRVATGPPLLYSTALRSRDLFDICSKKPSRRLLLLCRSALRSTVR</sequence>
<reference evidence="2" key="1">
    <citation type="journal article" date="2022" name="Int. J. Mol. Sci.">
        <title>Draft Genome of Tanacetum Coccineum: Genomic Comparison of Closely Related Tanacetum-Family Plants.</title>
        <authorList>
            <person name="Yamashiro T."/>
            <person name="Shiraishi A."/>
            <person name="Nakayama K."/>
            <person name="Satake H."/>
        </authorList>
    </citation>
    <scope>NUCLEOTIDE SEQUENCE</scope>
</reference>
<evidence type="ECO:0000313" key="1">
    <source>
        <dbReference type="EMBL" id="GJT14103.1"/>
    </source>
</evidence>
<proteinExistence type="predicted"/>
<keyword evidence="3" id="KW-1185">Reference proteome</keyword>
<evidence type="ECO:0000313" key="2">
    <source>
        <dbReference type="EMBL" id="GJT61486.1"/>
    </source>
</evidence>
<organism evidence="2 3">
    <name type="scientific">Tanacetum coccineum</name>
    <dbReference type="NCBI Taxonomy" id="301880"/>
    <lineage>
        <taxon>Eukaryota</taxon>
        <taxon>Viridiplantae</taxon>
        <taxon>Streptophyta</taxon>
        <taxon>Embryophyta</taxon>
        <taxon>Tracheophyta</taxon>
        <taxon>Spermatophyta</taxon>
        <taxon>Magnoliopsida</taxon>
        <taxon>eudicotyledons</taxon>
        <taxon>Gunneridae</taxon>
        <taxon>Pentapetalae</taxon>
        <taxon>asterids</taxon>
        <taxon>campanulids</taxon>
        <taxon>Asterales</taxon>
        <taxon>Asteraceae</taxon>
        <taxon>Asteroideae</taxon>
        <taxon>Anthemideae</taxon>
        <taxon>Anthemidinae</taxon>
        <taxon>Tanacetum</taxon>
    </lineage>
</organism>
<comment type="caution">
    <text evidence="2">The sequence shown here is derived from an EMBL/GenBank/DDBJ whole genome shotgun (WGS) entry which is preliminary data.</text>
</comment>
<protein>
    <submittedName>
        <fullName evidence="2">Uncharacterized protein</fullName>
    </submittedName>
</protein>
<name>A0ABQ5FDH9_9ASTR</name>
<accession>A0ABQ5FDH9</accession>
<reference evidence="2" key="2">
    <citation type="submission" date="2022-01" db="EMBL/GenBank/DDBJ databases">
        <authorList>
            <person name="Yamashiro T."/>
            <person name="Shiraishi A."/>
            <person name="Satake H."/>
            <person name="Nakayama K."/>
        </authorList>
    </citation>
    <scope>NUCLEOTIDE SEQUENCE</scope>
</reference>